<feature type="transmembrane region" description="Helical" evidence="10">
    <location>
        <begin position="30"/>
        <end position="48"/>
    </location>
</feature>
<evidence type="ECO:0000259" key="11">
    <source>
        <dbReference type="Pfam" id="PF00361"/>
    </source>
</evidence>
<feature type="transmembrane region" description="Helical" evidence="10">
    <location>
        <begin position="677"/>
        <end position="695"/>
    </location>
</feature>
<evidence type="ECO:0000313" key="15">
    <source>
        <dbReference type="EMBL" id="GCD78244.1"/>
    </source>
</evidence>
<proteinExistence type="predicted"/>
<evidence type="ECO:0000256" key="10">
    <source>
        <dbReference type="SAM" id="Phobius"/>
    </source>
</evidence>
<feature type="transmembrane region" description="Helical" evidence="10">
    <location>
        <begin position="617"/>
        <end position="637"/>
    </location>
</feature>
<feature type="transmembrane region" description="Helical" evidence="10">
    <location>
        <begin position="318"/>
        <end position="342"/>
    </location>
</feature>
<dbReference type="OrthoDB" id="9807568at2"/>
<feature type="transmembrane region" description="Helical" evidence="10">
    <location>
        <begin position="363"/>
        <end position="382"/>
    </location>
</feature>
<feature type="transmembrane region" description="Helical" evidence="10">
    <location>
        <begin position="127"/>
        <end position="147"/>
    </location>
</feature>
<feature type="transmembrane region" description="Helical" evidence="10">
    <location>
        <begin position="238"/>
        <end position="257"/>
    </location>
</feature>
<evidence type="ECO:0000256" key="5">
    <source>
        <dbReference type="ARBA" id="ARBA00022692"/>
    </source>
</evidence>
<dbReference type="EMBL" id="BHZE01000019">
    <property type="protein sequence ID" value="GCD78244.1"/>
    <property type="molecule type" value="Genomic_DNA"/>
</dbReference>
<gene>
    <name evidence="15" type="ORF">JCM31826_17260</name>
</gene>
<protein>
    <submittedName>
        <fullName evidence="15">Na(+)/H(+) antiporter subunit A</fullName>
    </submittedName>
</protein>
<evidence type="ECO:0000256" key="6">
    <source>
        <dbReference type="ARBA" id="ARBA00022989"/>
    </source>
</evidence>
<reference evidence="15 16" key="1">
    <citation type="submission" date="2018-11" db="EMBL/GenBank/DDBJ databases">
        <title>Schleiferia aggregans sp. nov., a moderately thermophilic heterotrophic bacterium isolated from microbial mats at a terrestrial hot spring.</title>
        <authorList>
            <person name="Iino T."/>
            <person name="Ohkuma M."/>
            <person name="Haruta S."/>
        </authorList>
    </citation>
    <scope>NUCLEOTIDE SEQUENCE [LARGE SCALE GENOMIC DNA]</scope>
    <source>
        <strain evidence="15 16">LA</strain>
    </source>
</reference>
<feature type="transmembrane region" description="Helical" evidence="10">
    <location>
        <begin position="557"/>
        <end position="577"/>
    </location>
</feature>
<feature type="transmembrane region" description="Helical" evidence="10">
    <location>
        <begin position="443"/>
        <end position="466"/>
    </location>
</feature>
<feature type="transmembrane region" description="Helical" evidence="10">
    <location>
        <begin position="204"/>
        <end position="226"/>
    </location>
</feature>
<dbReference type="GO" id="GO:0015297">
    <property type="term" value="F:antiporter activity"/>
    <property type="evidence" value="ECO:0007669"/>
    <property type="project" value="UniProtKB-KW"/>
</dbReference>
<evidence type="ECO:0000313" key="16">
    <source>
        <dbReference type="Proteomes" id="UP000286715"/>
    </source>
</evidence>
<organism evidence="15 16">
    <name type="scientific">Thermaurantimonas aggregans</name>
    <dbReference type="NCBI Taxonomy" id="2173829"/>
    <lineage>
        <taxon>Bacteria</taxon>
        <taxon>Pseudomonadati</taxon>
        <taxon>Bacteroidota</taxon>
        <taxon>Flavobacteriia</taxon>
        <taxon>Flavobacteriales</taxon>
        <taxon>Schleiferiaceae</taxon>
        <taxon>Thermaurantimonas</taxon>
    </lineage>
</organism>
<feature type="transmembrane region" description="Helical" evidence="10">
    <location>
        <begin position="643"/>
        <end position="665"/>
    </location>
</feature>
<keyword evidence="3" id="KW-0050">Antiport</keyword>
<feature type="domain" description="NADH:quinone oxidoreductase/Mrp antiporter transmembrane" evidence="11">
    <location>
        <begin position="122"/>
        <end position="398"/>
    </location>
</feature>
<evidence type="ECO:0000256" key="3">
    <source>
        <dbReference type="ARBA" id="ARBA00022449"/>
    </source>
</evidence>
<feature type="transmembrane region" description="Helical" evidence="10">
    <location>
        <begin position="294"/>
        <end position="312"/>
    </location>
</feature>
<dbReference type="Pfam" id="PF00361">
    <property type="entry name" value="Proton_antipo_M"/>
    <property type="match status" value="1"/>
</dbReference>
<keyword evidence="6 10" id="KW-1133">Transmembrane helix</keyword>
<keyword evidence="16" id="KW-1185">Reference proteome</keyword>
<sequence>MVLFFVLAGVLLSSLLVLFRDYLKEHFSAVFFVVPVAIFIYFTTYLNVKEPFTGVIRWQDGLGVHFEWRIDGLSLLFLLLISGIGTLVFAYSHYYLKGHPEKFRFYGFLSLFMTAMLGLVVSDNLAMMFMFWELTSISSFFLIGFHYEEKASRDAALRALTITGMGGVALLLAAILISSVTGNFSFSALLANRDMLLESKAGQIAFWLILIAAFTKSAQFPFHFWLPGAMKAPTPVSTYLHSATMVKAGVFLLLRFYPVYAHYAYWQPVLMSVGGITMLYSAVQALLFRDMKSILAYTTLSALGILVFLTGIGGEQGISAAIVFIAVHAFYKAALFLVTGIVDHETHTRDITQLSGLIRSMPGIGVAALIAALSHGGVPLTFGFVGKEFLYEAAYGWISQSYLPILSAFVAGCFLFVAGLWVGVKPFFGTQSSMATDRFHVSLWMSLPVYILAALSMVFGLFPGLMTKLIEGVLRVNGFESEHFHVALWHGFTPVFFLSLATVALGGAIFFLTKPGELYRKSVESLSFSSVSIYDKIQKTIKFLSQLYTNLLQNGYLRLYVLMIMIFLMMLVGYSLFRGVHIYIDFRKISEVTFYEATIVFLLIFSTLFILLAKSRLAAVAAMGVLGISISLMFVFYSAPDLAMTQFSIDTLTVILFVLVLYKLPKYINASSIAIKVRDVIVSALFGVMITMLALEVLNEPVNRETSEYYVQNSYLLAKGKNVVNVILVDFRGADTMVEITVLTIAALGVFGLMKLRLKDNEKTWE</sequence>
<dbReference type="GO" id="GO:0005886">
    <property type="term" value="C:plasma membrane"/>
    <property type="evidence" value="ECO:0007669"/>
    <property type="project" value="UniProtKB-SubCell"/>
</dbReference>
<feature type="domain" description="MrpA C-terminal/MbhE" evidence="14">
    <location>
        <begin position="676"/>
        <end position="755"/>
    </location>
</feature>
<feature type="transmembrane region" description="Helical" evidence="10">
    <location>
        <begin position="402"/>
        <end position="422"/>
    </location>
</feature>
<evidence type="ECO:0000256" key="2">
    <source>
        <dbReference type="ARBA" id="ARBA00022448"/>
    </source>
</evidence>
<dbReference type="RefSeq" id="WP_124398306.1">
    <property type="nucleotide sequence ID" value="NZ_BHZE01000019.1"/>
</dbReference>
<feature type="transmembrane region" description="Helical" evidence="10">
    <location>
        <begin position="6"/>
        <end position="23"/>
    </location>
</feature>
<keyword evidence="5 9" id="KW-0812">Transmembrane</keyword>
<feature type="transmembrane region" description="Helical" evidence="10">
    <location>
        <begin position="263"/>
        <end position="282"/>
    </location>
</feature>
<evidence type="ECO:0000256" key="8">
    <source>
        <dbReference type="ARBA" id="ARBA00023136"/>
    </source>
</evidence>
<dbReference type="InterPro" id="IPR050616">
    <property type="entry name" value="CPA3_Na-H_Antiporter_A"/>
</dbReference>
<evidence type="ECO:0000259" key="13">
    <source>
        <dbReference type="Pfam" id="PF13244"/>
    </source>
</evidence>
<feature type="domain" description="MrpA C-terminal/MbhD" evidence="13">
    <location>
        <begin position="602"/>
        <end position="666"/>
    </location>
</feature>
<name>A0A401XML2_9FLAO</name>
<dbReference type="GO" id="GO:0006811">
    <property type="term" value="P:monoatomic ion transport"/>
    <property type="evidence" value="ECO:0007669"/>
    <property type="project" value="UniProtKB-KW"/>
</dbReference>
<evidence type="ECO:0000256" key="7">
    <source>
        <dbReference type="ARBA" id="ARBA00023065"/>
    </source>
</evidence>
<evidence type="ECO:0000259" key="14">
    <source>
        <dbReference type="Pfam" id="PF20501"/>
    </source>
</evidence>
<dbReference type="Pfam" id="PF13244">
    <property type="entry name" value="MbhD"/>
    <property type="match status" value="1"/>
</dbReference>
<accession>A0A401XML2</accession>
<dbReference type="InterPro" id="IPR046806">
    <property type="entry name" value="MrpA_C/MbhE"/>
</dbReference>
<comment type="subcellular location">
    <subcellularLocation>
        <location evidence="1">Cell membrane</location>
        <topology evidence="1">Multi-pass membrane protein</topology>
    </subcellularLocation>
    <subcellularLocation>
        <location evidence="9">Membrane</location>
        <topology evidence="9">Multi-pass membrane protein</topology>
    </subcellularLocation>
</comment>
<dbReference type="Pfam" id="PF20501">
    <property type="entry name" value="MbhE"/>
    <property type="match status" value="1"/>
</dbReference>
<keyword evidence="7" id="KW-0406">Ion transport</keyword>
<keyword evidence="4" id="KW-1003">Cell membrane</keyword>
<keyword evidence="8 10" id="KW-0472">Membrane</keyword>
<feature type="transmembrane region" description="Helical" evidence="10">
    <location>
        <begin position="68"/>
        <end position="91"/>
    </location>
</feature>
<feature type="transmembrane region" description="Helical" evidence="10">
    <location>
        <begin position="592"/>
        <end position="612"/>
    </location>
</feature>
<dbReference type="Pfam" id="PF00662">
    <property type="entry name" value="Proton_antipo_N"/>
    <property type="match status" value="1"/>
</dbReference>
<dbReference type="InterPro" id="IPR025383">
    <property type="entry name" value="MrpA_C/MbhD"/>
</dbReference>
<evidence type="ECO:0000256" key="1">
    <source>
        <dbReference type="ARBA" id="ARBA00004651"/>
    </source>
</evidence>
<dbReference type="InterPro" id="IPR001516">
    <property type="entry name" value="Proton_antipo_N"/>
</dbReference>
<dbReference type="PRINTS" id="PR01434">
    <property type="entry name" value="NADHDHGNASE5"/>
</dbReference>
<feature type="transmembrane region" description="Helical" evidence="10">
    <location>
        <begin position="486"/>
        <end position="512"/>
    </location>
</feature>
<evidence type="ECO:0000259" key="12">
    <source>
        <dbReference type="Pfam" id="PF00662"/>
    </source>
</evidence>
<feature type="transmembrane region" description="Helical" evidence="10">
    <location>
        <begin position="159"/>
        <end position="184"/>
    </location>
</feature>
<dbReference type="Proteomes" id="UP000286715">
    <property type="component" value="Unassembled WGS sequence"/>
</dbReference>
<evidence type="ECO:0000256" key="4">
    <source>
        <dbReference type="ARBA" id="ARBA00022475"/>
    </source>
</evidence>
<evidence type="ECO:0000256" key="9">
    <source>
        <dbReference type="RuleBase" id="RU000320"/>
    </source>
</evidence>
<feature type="transmembrane region" description="Helical" evidence="10">
    <location>
        <begin position="103"/>
        <end position="121"/>
    </location>
</feature>
<dbReference type="AlphaFoldDB" id="A0A401XML2"/>
<keyword evidence="2" id="KW-0813">Transport</keyword>
<comment type="caution">
    <text evidence="15">The sequence shown here is derived from an EMBL/GenBank/DDBJ whole genome shotgun (WGS) entry which is preliminary data.</text>
</comment>
<feature type="transmembrane region" description="Helical" evidence="10">
    <location>
        <begin position="736"/>
        <end position="754"/>
    </location>
</feature>
<dbReference type="PANTHER" id="PTHR43373">
    <property type="entry name" value="NA(+)/H(+) ANTIPORTER SUBUNIT"/>
    <property type="match status" value="1"/>
</dbReference>
<dbReference type="PANTHER" id="PTHR43373:SF1">
    <property type="entry name" value="NA(+)_H(+) ANTIPORTER SUBUNIT A"/>
    <property type="match status" value="1"/>
</dbReference>
<feature type="domain" description="NADH-Ubiquinone oxidoreductase (complex I) chain 5 N-terminal" evidence="12">
    <location>
        <begin position="61"/>
        <end position="106"/>
    </location>
</feature>
<dbReference type="InterPro" id="IPR001750">
    <property type="entry name" value="ND/Mrp_TM"/>
</dbReference>